<dbReference type="AlphaFoldDB" id="A0A498HKK9"/>
<feature type="domain" description="F-box" evidence="1">
    <location>
        <begin position="31"/>
        <end position="80"/>
    </location>
</feature>
<dbReference type="KEGG" id="mdm:103455129"/>
<evidence type="ECO:0000313" key="2">
    <source>
        <dbReference type="EMBL" id="RXH72016.1"/>
    </source>
</evidence>
<organism evidence="2 3">
    <name type="scientific">Malus domestica</name>
    <name type="common">Apple</name>
    <name type="synonym">Pyrus malus</name>
    <dbReference type="NCBI Taxonomy" id="3750"/>
    <lineage>
        <taxon>Eukaryota</taxon>
        <taxon>Viridiplantae</taxon>
        <taxon>Streptophyta</taxon>
        <taxon>Embryophyta</taxon>
        <taxon>Tracheophyta</taxon>
        <taxon>Spermatophyta</taxon>
        <taxon>Magnoliopsida</taxon>
        <taxon>eudicotyledons</taxon>
        <taxon>Gunneridae</taxon>
        <taxon>Pentapetalae</taxon>
        <taxon>rosids</taxon>
        <taxon>fabids</taxon>
        <taxon>Rosales</taxon>
        <taxon>Rosaceae</taxon>
        <taxon>Amygdaloideae</taxon>
        <taxon>Maleae</taxon>
        <taxon>Malus</taxon>
    </lineage>
</organism>
<dbReference type="SUPFAM" id="SSF81383">
    <property type="entry name" value="F-box domain"/>
    <property type="match status" value="1"/>
</dbReference>
<dbReference type="SMR" id="A0A498HKK9"/>
<proteinExistence type="predicted"/>
<dbReference type="Proteomes" id="UP000290289">
    <property type="component" value="Chromosome 16"/>
</dbReference>
<evidence type="ECO:0000313" key="3">
    <source>
        <dbReference type="Proteomes" id="UP000290289"/>
    </source>
</evidence>
<dbReference type="PANTHER" id="PTHR33784">
    <property type="entry name" value="OS05G0482100 PROTEIN"/>
    <property type="match status" value="1"/>
</dbReference>
<dbReference type="EMBL" id="RDQH01000342">
    <property type="protein sequence ID" value="RXH72016.1"/>
    <property type="molecule type" value="Genomic_DNA"/>
</dbReference>
<dbReference type="InterPro" id="IPR036047">
    <property type="entry name" value="F-box-like_dom_sf"/>
</dbReference>
<dbReference type="PROSITE" id="PS50181">
    <property type="entry name" value="FBOX"/>
    <property type="match status" value="1"/>
</dbReference>
<dbReference type="Pfam" id="PF12937">
    <property type="entry name" value="F-box-like"/>
    <property type="match status" value="1"/>
</dbReference>
<dbReference type="InterPro" id="IPR040338">
    <property type="entry name" value="At1g67623-like"/>
</dbReference>
<dbReference type="InterPro" id="IPR057136">
    <property type="entry name" value="At2g35280_TPR_dom"/>
</dbReference>
<comment type="caution">
    <text evidence="2">The sequence shown here is derived from an EMBL/GenBank/DDBJ whole genome shotgun (WGS) entry which is preliminary data.</text>
</comment>
<dbReference type="OrthoDB" id="1865546at2759"/>
<dbReference type="Gramene" id="mRNA:MD16G0150100">
    <property type="protein sequence ID" value="CDS:MD16G0150100.1"/>
    <property type="gene ID" value="MD16G0150100"/>
</dbReference>
<accession>A0A498HKK9</accession>
<name>A0A498HKK9_MALDO</name>
<sequence>MVRSFVLIPGIVNGASRRIKKKNKKKPRNASSSIQSLPNEVLVQVLAKVASRSFDDLYSAMLSCKDFNESAQDDHIFEHVDISKFPLVSWRASEKHTRFLMRCRDLGNSEALYRQGMRDLFTSKRIEPAGVESLKRAASKGHVEATYVYGAILVCCGGDSRQKGLELLYSLNRHKSRGLSVTECRERIKELIWNTMWVNREVIGRIVEAHDENAAMKACNDCGDPQGPYTIEQGWDFDDHDKFSSCNSCRWHQEVNIFCDILSRSRANYD</sequence>
<evidence type="ECO:0000259" key="1">
    <source>
        <dbReference type="PROSITE" id="PS50181"/>
    </source>
</evidence>
<dbReference type="PANTHER" id="PTHR33784:SF10">
    <property type="entry name" value="F-BOX PROTEIN"/>
    <property type="match status" value="1"/>
</dbReference>
<gene>
    <name evidence="2" type="ORF">DVH24_025517</name>
</gene>
<protein>
    <recommendedName>
        <fullName evidence="1">F-box domain-containing protein</fullName>
    </recommendedName>
</protein>
<dbReference type="InterPro" id="IPR001810">
    <property type="entry name" value="F-box_dom"/>
</dbReference>
<dbReference type="Pfam" id="PF23310">
    <property type="entry name" value="TPR_27"/>
    <property type="match status" value="1"/>
</dbReference>
<keyword evidence="3" id="KW-1185">Reference proteome</keyword>
<reference evidence="2 3" key="1">
    <citation type="submission" date="2018-10" db="EMBL/GenBank/DDBJ databases">
        <title>A high-quality apple genome assembly.</title>
        <authorList>
            <person name="Hu J."/>
        </authorList>
    </citation>
    <scope>NUCLEOTIDE SEQUENCE [LARGE SCALE GENOMIC DNA]</scope>
    <source>
        <strain evidence="3">cv. HFTH1</strain>
        <tissue evidence="2">Young leaf</tissue>
    </source>
</reference>